<dbReference type="PANTHER" id="PTHR43150:SF4">
    <property type="entry name" value="L-GLYCERALDEHYDE 3-PHOSPHATE REDUCTASE"/>
    <property type="match status" value="1"/>
</dbReference>
<dbReference type="GO" id="GO:0016491">
    <property type="term" value="F:oxidoreductase activity"/>
    <property type="evidence" value="ECO:0007669"/>
    <property type="project" value="UniProtKB-KW"/>
</dbReference>
<comment type="similarity">
    <text evidence="1">Belongs to the shaker potassium channel beta subunit family.</text>
</comment>
<evidence type="ECO:0000256" key="2">
    <source>
        <dbReference type="ARBA" id="ARBA00022857"/>
    </source>
</evidence>
<name>S4NC92_9ACTN</name>
<dbReference type="InterPro" id="IPR005399">
    <property type="entry name" value="K_chnl_volt-dep_bsu_KCNAB-rel"/>
</dbReference>
<evidence type="ECO:0000259" key="5">
    <source>
        <dbReference type="Pfam" id="PF00248"/>
    </source>
</evidence>
<keyword evidence="2" id="KW-0521">NADP</keyword>
<protein>
    <submittedName>
        <fullName evidence="6">Putative voltage-gated potassium channel subunit beta</fullName>
    </submittedName>
</protein>
<dbReference type="HOGENOM" id="CLU_703801_0_0_11"/>
<feature type="domain" description="NADP-dependent oxidoreductase" evidence="5">
    <location>
        <begin position="15"/>
        <end position="226"/>
    </location>
</feature>
<dbReference type="PANTHER" id="PTHR43150">
    <property type="entry name" value="HYPERKINETIC, ISOFORM M"/>
    <property type="match status" value="1"/>
</dbReference>
<dbReference type="InterPro" id="IPR036812">
    <property type="entry name" value="NAD(P)_OxRdtase_dom_sf"/>
</dbReference>
<evidence type="ECO:0000256" key="1">
    <source>
        <dbReference type="ARBA" id="ARBA00006515"/>
    </source>
</evidence>
<keyword evidence="6" id="KW-0813">Transport</keyword>
<evidence type="ECO:0000313" key="7">
    <source>
        <dbReference type="Proteomes" id="UP000015001"/>
    </source>
</evidence>
<dbReference type="Gene3D" id="3.20.20.100">
    <property type="entry name" value="NADP-dependent oxidoreductase domain"/>
    <property type="match status" value="1"/>
</dbReference>
<evidence type="ECO:0000256" key="3">
    <source>
        <dbReference type="ARBA" id="ARBA00023002"/>
    </source>
</evidence>
<accession>S4NC92</accession>
<dbReference type="Pfam" id="PF00248">
    <property type="entry name" value="Aldo_ket_red"/>
    <property type="match status" value="1"/>
</dbReference>
<dbReference type="GO" id="GO:0034220">
    <property type="term" value="P:monoatomic ion transmembrane transport"/>
    <property type="evidence" value="ECO:0007669"/>
    <property type="project" value="UniProtKB-KW"/>
</dbReference>
<dbReference type="SUPFAM" id="SSF51430">
    <property type="entry name" value="NAD(P)-linked oxidoreductase"/>
    <property type="match status" value="1"/>
</dbReference>
<reference evidence="6 7" key="1">
    <citation type="submission" date="2013-02" db="EMBL/GenBank/DDBJ databases">
        <title>Draft Genome Sequence of Streptomyces afghaniensis, Which Produces Compounds of the Julimycin B-Complex.</title>
        <authorList>
            <person name="Gruening B.A."/>
            <person name="Praeg A."/>
            <person name="Erxleben A."/>
            <person name="Guenther S."/>
            <person name="Fiedler H.-P."/>
            <person name="Goodfellow M."/>
            <person name="Mueller M."/>
        </authorList>
    </citation>
    <scope>NUCLEOTIDE SEQUENCE [LARGE SCALE GENOMIC DNA]</scope>
    <source>
        <strain evidence="6 7">772</strain>
    </source>
</reference>
<evidence type="ECO:0000256" key="4">
    <source>
        <dbReference type="SAM" id="MobiDB-lite"/>
    </source>
</evidence>
<dbReference type="AlphaFoldDB" id="S4NC92"/>
<dbReference type="PATRIC" id="fig|1283301.3.peg.7167"/>
<proteinExistence type="inferred from homology"/>
<dbReference type="EMBL" id="AOPY01001614">
    <property type="protein sequence ID" value="EPJ35749.1"/>
    <property type="molecule type" value="Genomic_DNA"/>
</dbReference>
<organism evidence="6 7">
    <name type="scientific">Streptomyces afghaniensis 772</name>
    <dbReference type="NCBI Taxonomy" id="1283301"/>
    <lineage>
        <taxon>Bacteria</taxon>
        <taxon>Bacillati</taxon>
        <taxon>Actinomycetota</taxon>
        <taxon>Actinomycetes</taxon>
        <taxon>Kitasatosporales</taxon>
        <taxon>Streptomycetaceae</taxon>
        <taxon>Streptomyces</taxon>
    </lineage>
</organism>
<keyword evidence="3" id="KW-0560">Oxidoreductase</keyword>
<dbReference type="GO" id="GO:0051596">
    <property type="term" value="P:methylglyoxal catabolic process"/>
    <property type="evidence" value="ECO:0007669"/>
    <property type="project" value="TreeGrafter"/>
</dbReference>
<dbReference type="Proteomes" id="UP000015001">
    <property type="component" value="Unassembled WGS sequence"/>
</dbReference>
<keyword evidence="6" id="KW-0406">Ion transport</keyword>
<sequence length="392" mass="42523">MEFRRLGQSGLVISEIAYGNWITHGAQIDEEAAHACVRAALDAGITTFDTADVYSETRAETVLGKALAGQRREGLVLSTKVCHPVGPGPNDRGLSRKHVIEGCEGSLRRLGTDYVDLYYAHRYDPAVPLEETMLAFADLVRSGKVLYVGVSEWTPEQISRAAGLARELRVPLVASQPQYSMLWRVIESQVVPACEREGLGQVVWSPLAQGILSGKYLPGTAAPSDSRAGTEAGKGFVDMLVGHWMKDEGAPAGLPGAGPGRLGPRPDDEPARDRVGPPEPVRLGGHHRREPSRAGQGERRGLRRTAGAGRAGPHRRDPLGVHRARPREDGLNTASAAGNEKGAGRTRRGAARLERHGSRGRNGRHRRPGRLGHQRHGRHTWHGRRNRHPPAT</sequence>
<keyword evidence="6" id="KW-0407">Ion channel</keyword>
<comment type="caution">
    <text evidence="6">The sequence shown here is derived from an EMBL/GenBank/DDBJ whole genome shotgun (WGS) entry which is preliminary data.</text>
</comment>
<feature type="compositionally biased region" description="Basic and acidic residues" evidence="4">
    <location>
        <begin position="264"/>
        <end position="276"/>
    </location>
</feature>
<feature type="compositionally biased region" description="Basic residues" evidence="4">
    <location>
        <begin position="358"/>
        <end position="392"/>
    </location>
</feature>
<evidence type="ECO:0000313" key="6">
    <source>
        <dbReference type="EMBL" id="EPJ35749.1"/>
    </source>
</evidence>
<dbReference type="RefSeq" id="WP_020276063.1">
    <property type="nucleotide sequence ID" value="NZ_KE354386.1"/>
</dbReference>
<dbReference type="InterPro" id="IPR023210">
    <property type="entry name" value="NADP_OxRdtase_dom"/>
</dbReference>
<gene>
    <name evidence="6" type="ORF">STAFG_7217</name>
</gene>
<keyword evidence="7" id="KW-1185">Reference proteome</keyword>
<feature type="region of interest" description="Disordered" evidence="4">
    <location>
        <begin position="247"/>
        <end position="392"/>
    </location>
</feature>
<feature type="compositionally biased region" description="Basic and acidic residues" evidence="4">
    <location>
        <begin position="314"/>
        <end position="330"/>
    </location>
</feature>